<dbReference type="InterPro" id="IPR040026">
    <property type="entry name" value="FliD"/>
</dbReference>
<dbReference type="GO" id="GO:0071973">
    <property type="term" value="P:bacterial-type flagellum-dependent cell motility"/>
    <property type="evidence" value="ECO:0007669"/>
    <property type="project" value="TreeGrafter"/>
</dbReference>
<comment type="subcellular location">
    <subcellularLocation>
        <location evidence="5">Secreted</location>
    </subcellularLocation>
    <subcellularLocation>
        <location evidence="5">Bacterial flagellum</location>
    </subcellularLocation>
</comment>
<evidence type="ECO:0000256" key="5">
    <source>
        <dbReference type="RuleBase" id="RU362066"/>
    </source>
</evidence>
<keyword evidence="8" id="KW-0282">Flagellum</keyword>
<evidence type="ECO:0000313" key="8">
    <source>
        <dbReference type="EMBL" id="SEF92485.1"/>
    </source>
</evidence>
<comment type="similarity">
    <text evidence="1 5">Belongs to the FliD family.</text>
</comment>
<dbReference type="GO" id="GO:0007155">
    <property type="term" value="P:cell adhesion"/>
    <property type="evidence" value="ECO:0007669"/>
    <property type="project" value="InterPro"/>
</dbReference>
<protein>
    <recommendedName>
        <fullName evidence="5">Flagellar hook-associated protein 2</fullName>
        <shortName evidence="5">HAP2</shortName>
    </recommendedName>
    <alternativeName>
        <fullName evidence="5">Flagellar cap protein</fullName>
    </alternativeName>
</protein>
<gene>
    <name evidence="8" type="ORF">SAMN05216334_11559</name>
</gene>
<dbReference type="PANTHER" id="PTHR30288">
    <property type="entry name" value="FLAGELLAR CAP/ASSEMBLY PROTEIN FLID"/>
    <property type="match status" value="1"/>
</dbReference>
<dbReference type="Proteomes" id="UP000236753">
    <property type="component" value="Unassembled WGS sequence"/>
</dbReference>
<dbReference type="InterPro" id="IPR010809">
    <property type="entry name" value="FliD_C"/>
</dbReference>
<evidence type="ECO:0000256" key="2">
    <source>
        <dbReference type="ARBA" id="ARBA00011255"/>
    </source>
</evidence>
<dbReference type="GO" id="GO:0009421">
    <property type="term" value="C:bacterial-type flagellum filament cap"/>
    <property type="evidence" value="ECO:0007669"/>
    <property type="project" value="InterPro"/>
</dbReference>
<evidence type="ECO:0000259" key="7">
    <source>
        <dbReference type="Pfam" id="PF07195"/>
    </source>
</evidence>
<keyword evidence="8" id="KW-0966">Cell projection</keyword>
<dbReference type="RefSeq" id="WP_103966784.1">
    <property type="nucleotide sequence ID" value="NZ_FNUX01000015.1"/>
</dbReference>
<dbReference type="GO" id="GO:0009424">
    <property type="term" value="C:bacterial-type flagellum hook"/>
    <property type="evidence" value="ECO:0007669"/>
    <property type="project" value="UniProtKB-UniRule"/>
</dbReference>
<feature type="domain" description="Flagellar hook-associated protein 2 N-terminal" evidence="6">
    <location>
        <begin position="9"/>
        <end position="105"/>
    </location>
</feature>
<sequence>MISSPGLGSGLDINGIVSQLMAIEQRPLLQLSTKEAKQQAELSAYGNLKSALSTFQGTVKTLTNSSLFTGVKASIVDSTVASVSATSSAEIGAHQIEIQTLAQAQKIKSESFTSSSDIIGSGTLTIAFGTYNGDGTFTENLKKASASITIEPDQTSLANIRDTINKASIGVTASIVNDGNGNRLILSSNDSGLSNALKITVSDDDLNNIDNNGLSKLAYDISTGGTANMSETVVAHDATLVIDGITITKPSNTITDALQGITINLFKENPGTTTSLSVTKDTTSVQTAVSTFVNAYNELQKTIASLSNYDQVNQQASILTGDSTVRAVQNQLRGILNSSLQSSVVGGLSTLSQVGINFQKDGTLLLDNNKLNASLNDPFKDVSSLFATNGFAVKIDQLIDGMLKNNGLIDGRMDGINTSIKDIDKQREALSSRLEIVEKRFRAQFTALDTTIASMKQTSEFLAQQLSSLPGANTNN</sequence>
<organism evidence="8 9">
    <name type="scientific">Nitrosomonas ureae</name>
    <dbReference type="NCBI Taxonomy" id="44577"/>
    <lineage>
        <taxon>Bacteria</taxon>
        <taxon>Pseudomonadati</taxon>
        <taxon>Pseudomonadota</taxon>
        <taxon>Betaproteobacteria</taxon>
        <taxon>Nitrosomonadales</taxon>
        <taxon>Nitrosomonadaceae</taxon>
        <taxon>Nitrosomonas</taxon>
    </lineage>
</organism>
<dbReference type="Pfam" id="PF02465">
    <property type="entry name" value="FliD_N"/>
    <property type="match status" value="1"/>
</dbReference>
<evidence type="ECO:0000256" key="1">
    <source>
        <dbReference type="ARBA" id="ARBA00009764"/>
    </source>
</evidence>
<evidence type="ECO:0000256" key="3">
    <source>
        <dbReference type="ARBA" id="ARBA00023054"/>
    </source>
</evidence>
<dbReference type="InterPro" id="IPR003481">
    <property type="entry name" value="FliD_N"/>
</dbReference>
<name>A0A1H5VYZ9_9PROT</name>
<proteinExistence type="inferred from homology"/>
<evidence type="ECO:0000256" key="4">
    <source>
        <dbReference type="ARBA" id="ARBA00023143"/>
    </source>
</evidence>
<dbReference type="GO" id="GO:0005576">
    <property type="term" value="C:extracellular region"/>
    <property type="evidence" value="ECO:0007669"/>
    <property type="project" value="UniProtKB-SubCell"/>
</dbReference>
<dbReference type="Pfam" id="PF07195">
    <property type="entry name" value="FliD_C"/>
    <property type="match status" value="1"/>
</dbReference>
<keyword evidence="8" id="KW-0969">Cilium</keyword>
<dbReference type="EMBL" id="FNUX01000015">
    <property type="protein sequence ID" value="SEF92485.1"/>
    <property type="molecule type" value="Genomic_DNA"/>
</dbReference>
<keyword evidence="5" id="KW-0964">Secreted</keyword>
<evidence type="ECO:0000313" key="9">
    <source>
        <dbReference type="Proteomes" id="UP000236753"/>
    </source>
</evidence>
<keyword evidence="4 5" id="KW-0975">Bacterial flagellum</keyword>
<dbReference type="AlphaFoldDB" id="A0A1H5VYZ9"/>
<comment type="function">
    <text evidence="5">Required for morphogenesis and for the elongation of the flagellar filament by facilitating polymerization of the flagellin monomers at the tip of growing filament. Forms a capping structure, which prevents flagellin subunits (transported through the central channel of the flagellum) from leaking out without polymerization at the distal end.</text>
</comment>
<dbReference type="PANTHER" id="PTHR30288:SF0">
    <property type="entry name" value="FLAGELLAR HOOK-ASSOCIATED PROTEIN 2"/>
    <property type="match status" value="1"/>
</dbReference>
<accession>A0A1H5VYZ9</accession>
<reference evidence="8 9" key="1">
    <citation type="submission" date="2016-10" db="EMBL/GenBank/DDBJ databases">
        <authorList>
            <person name="de Groot N.N."/>
        </authorList>
    </citation>
    <scope>NUCLEOTIDE SEQUENCE [LARGE SCALE GENOMIC DNA]</scope>
    <source>
        <strain evidence="8 9">Nm13</strain>
    </source>
</reference>
<evidence type="ECO:0000259" key="6">
    <source>
        <dbReference type="Pfam" id="PF02465"/>
    </source>
</evidence>
<keyword evidence="3" id="KW-0175">Coiled coil</keyword>
<comment type="subunit">
    <text evidence="2 5">Homopentamer.</text>
</comment>
<dbReference type="OrthoDB" id="9810816at2"/>
<feature type="domain" description="Flagellar hook-associated protein 2 C-terminal" evidence="7">
    <location>
        <begin position="235"/>
        <end position="457"/>
    </location>
</feature>